<dbReference type="InterPro" id="IPR012291">
    <property type="entry name" value="CBM2_carb-bd_dom_sf"/>
</dbReference>
<keyword evidence="6" id="KW-1185">Reference proteome</keyword>
<comment type="caution">
    <text evidence="5">The sequence shown here is derived from an EMBL/GenBank/DDBJ whole genome shotgun (WGS) entry which is preliminary data.</text>
</comment>
<sequence>MAKYTLTGQWQGGFQADVTVTAGGSPISSWTVAWRFSDGQTVTQSWNATITSSGSEVTARNVSYNGALGAGASTQFGFLGSSNGANSVPSVTCTAI</sequence>
<dbReference type="InterPro" id="IPR008965">
    <property type="entry name" value="CBM2/CBM3_carb-bd_dom_sf"/>
</dbReference>
<reference evidence="5 6" key="1">
    <citation type="submission" date="2018-08" db="EMBL/GenBank/DDBJ databases">
        <title>Microbispora. triticiradicis sp. nov., a novel actinomycete isolated from the root of wheat (Triticum aestivum L.)).</title>
        <authorList>
            <person name="Han C."/>
        </authorList>
    </citation>
    <scope>NUCLEOTIDE SEQUENCE [LARGE SCALE GENOMIC DNA]</scope>
    <source>
        <strain evidence="5 6">NEAU-HRDPA2-9</strain>
    </source>
</reference>
<dbReference type="PROSITE" id="PS51173">
    <property type="entry name" value="CBM2"/>
    <property type="match status" value="1"/>
</dbReference>
<gene>
    <name evidence="5" type="ORF">DI270_020840</name>
</gene>
<dbReference type="Proteomes" id="UP000262538">
    <property type="component" value="Unassembled WGS sequence"/>
</dbReference>
<keyword evidence="1" id="KW-0378">Hydrolase</keyword>
<keyword evidence="3" id="KW-0624">Polysaccharide degradation</keyword>
<accession>A0ABX9LGJ6</accession>
<keyword evidence="3" id="KW-0119">Carbohydrate metabolism</keyword>
<dbReference type="PROSITE" id="PS00561">
    <property type="entry name" value="CBM2_A"/>
    <property type="match status" value="1"/>
</dbReference>
<name>A0ABX9LGJ6_9ACTN</name>
<dbReference type="Pfam" id="PF00553">
    <property type="entry name" value="CBM_2"/>
    <property type="match status" value="1"/>
</dbReference>
<feature type="domain" description="CBM2" evidence="4">
    <location>
        <begin position="1"/>
        <end position="96"/>
    </location>
</feature>
<dbReference type="SMART" id="SM00637">
    <property type="entry name" value="CBD_II"/>
    <property type="match status" value="1"/>
</dbReference>
<evidence type="ECO:0000259" key="4">
    <source>
        <dbReference type="PROSITE" id="PS51173"/>
    </source>
</evidence>
<proteinExistence type="predicted"/>
<protein>
    <recommendedName>
        <fullName evidence="4">CBM2 domain-containing protein</fullName>
    </recommendedName>
</protein>
<organism evidence="5 6">
    <name type="scientific">Microbispora triticiradicis</name>
    <dbReference type="NCBI Taxonomy" id="2200763"/>
    <lineage>
        <taxon>Bacteria</taxon>
        <taxon>Bacillati</taxon>
        <taxon>Actinomycetota</taxon>
        <taxon>Actinomycetes</taxon>
        <taxon>Streptosporangiales</taxon>
        <taxon>Streptosporangiaceae</taxon>
        <taxon>Microbispora</taxon>
    </lineage>
</organism>
<dbReference type="Gene3D" id="2.60.40.290">
    <property type="match status" value="1"/>
</dbReference>
<keyword evidence="2" id="KW-0326">Glycosidase</keyword>
<evidence type="ECO:0000256" key="1">
    <source>
        <dbReference type="ARBA" id="ARBA00022801"/>
    </source>
</evidence>
<evidence type="ECO:0000313" key="6">
    <source>
        <dbReference type="Proteomes" id="UP000262538"/>
    </source>
</evidence>
<dbReference type="InterPro" id="IPR018366">
    <property type="entry name" value="CBM2_CS"/>
</dbReference>
<dbReference type="EMBL" id="QFZU02000094">
    <property type="protein sequence ID" value="RGA03099.1"/>
    <property type="molecule type" value="Genomic_DNA"/>
</dbReference>
<evidence type="ECO:0000313" key="5">
    <source>
        <dbReference type="EMBL" id="RGA03099.1"/>
    </source>
</evidence>
<evidence type="ECO:0000256" key="2">
    <source>
        <dbReference type="ARBA" id="ARBA00023295"/>
    </source>
</evidence>
<dbReference type="SUPFAM" id="SSF49384">
    <property type="entry name" value="Carbohydrate-binding domain"/>
    <property type="match status" value="1"/>
</dbReference>
<evidence type="ECO:0000256" key="3">
    <source>
        <dbReference type="ARBA" id="ARBA00023326"/>
    </source>
</evidence>
<dbReference type="InterPro" id="IPR001919">
    <property type="entry name" value="CBD2"/>
</dbReference>